<dbReference type="SUPFAM" id="SSF54197">
    <property type="entry name" value="HIT-like"/>
    <property type="match status" value="1"/>
</dbReference>
<dbReference type="PANTHER" id="PTHR46648">
    <property type="entry name" value="HIT FAMILY PROTEIN 1"/>
    <property type="match status" value="1"/>
</dbReference>
<reference evidence="5" key="1">
    <citation type="submission" date="2023-05" db="EMBL/GenBank/DDBJ databases">
        <title>Cataloging the Phylogenetic Diversity of Human Bladder Bacteria.</title>
        <authorList>
            <person name="Du J."/>
        </authorList>
    </citation>
    <scope>NUCLEOTIDE SEQUENCE</scope>
    <source>
        <strain evidence="5">UMB9978</strain>
    </source>
</reference>
<dbReference type="GO" id="GO:0008168">
    <property type="term" value="F:methyltransferase activity"/>
    <property type="evidence" value="ECO:0007669"/>
    <property type="project" value="UniProtKB-KW"/>
</dbReference>
<evidence type="ECO:0000313" key="6">
    <source>
        <dbReference type="Proteomes" id="UP001240483"/>
    </source>
</evidence>
<dbReference type="PROSITE" id="PS51084">
    <property type="entry name" value="HIT_2"/>
    <property type="match status" value="1"/>
</dbReference>
<evidence type="ECO:0000256" key="1">
    <source>
        <dbReference type="PIRSR" id="PIRSR601310-1"/>
    </source>
</evidence>
<dbReference type="InterPro" id="IPR001310">
    <property type="entry name" value="Histidine_triad_HIT"/>
</dbReference>
<evidence type="ECO:0000256" key="2">
    <source>
        <dbReference type="PIRSR" id="PIRSR601310-3"/>
    </source>
</evidence>
<comment type="caution">
    <text evidence="5">The sequence shown here is derived from an EMBL/GenBank/DDBJ whole genome shotgun (WGS) entry which is preliminary data.</text>
</comment>
<name>A0AAP4FDI4_9MICC</name>
<feature type="domain" description="HIT" evidence="4">
    <location>
        <begin position="32"/>
        <end position="141"/>
    </location>
</feature>
<evidence type="ECO:0000259" key="4">
    <source>
        <dbReference type="PROSITE" id="PS51084"/>
    </source>
</evidence>
<dbReference type="RefSeq" id="WP_285333104.1">
    <property type="nucleotide sequence ID" value="NZ_JASODW010000005.1"/>
</dbReference>
<proteinExistence type="predicted"/>
<dbReference type="AlphaFoldDB" id="A0AAP4FDI4"/>
<feature type="short sequence motif" description="Histidine triad motif" evidence="2 3">
    <location>
        <begin position="126"/>
        <end position="130"/>
    </location>
</feature>
<dbReference type="InterPro" id="IPR011146">
    <property type="entry name" value="HIT-like"/>
</dbReference>
<dbReference type="GO" id="GO:0032259">
    <property type="term" value="P:methylation"/>
    <property type="evidence" value="ECO:0007669"/>
    <property type="project" value="UniProtKB-KW"/>
</dbReference>
<dbReference type="InterPro" id="IPR036265">
    <property type="entry name" value="HIT-like_sf"/>
</dbReference>
<dbReference type="GO" id="GO:0009117">
    <property type="term" value="P:nucleotide metabolic process"/>
    <property type="evidence" value="ECO:0007669"/>
    <property type="project" value="TreeGrafter"/>
</dbReference>
<keyword evidence="5" id="KW-0489">Methyltransferase</keyword>
<dbReference type="PANTHER" id="PTHR46648:SF1">
    <property type="entry name" value="ADENOSINE 5'-MONOPHOSPHORAMIDASE HNT1"/>
    <property type="match status" value="1"/>
</dbReference>
<dbReference type="EMBL" id="JASODW010000005">
    <property type="protein sequence ID" value="MDK6275141.1"/>
    <property type="molecule type" value="Genomic_DNA"/>
</dbReference>
<accession>A0AAP4FDI4</accession>
<dbReference type="Proteomes" id="UP001240483">
    <property type="component" value="Unassembled WGS sequence"/>
</dbReference>
<organism evidence="5 6">
    <name type="scientific">Pseudoglutamicibacter cumminsii</name>
    <dbReference type="NCBI Taxonomy" id="156979"/>
    <lineage>
        <taxon>Bacteria</taxon>
        <taxon>Bacillati</taxon>
        <taxon>Actinomycetota</taxon>
        <taxon>Actinomycetes</taxon>
        <taxon>Micrococcales</taxon>
        <taxon>Micrococcaceae</taxon>
        <taxon>Pseudoglutamicibacter</taxon>
    </lineage>
</organism>
<keyword evidence="5" id="KW-0808">Transferase</keyword>
<gene>
    <name evidence="5" type="ORF">QP116_05230</name>
</gene>
<dbReference type="EC" id="2.1.1.-" evidence="5"/>
<feature type="active site" description="Tele-AMP-histidine intermediate" evidence="1">
    <location>
        <position position="128"/>
    </location>
</feature>
<protein>
    <submittedName>
        <fullName evidence="5">HIT family protein</fullName>
        <ecNumber evidence="5">2.1.1.-</ecNumber>
    </submittedName>
</protein>
<evidence type="ECO:0000313" key="5">
    <source>
        <dbReference type="EMBL" id="MDK6275141.1"/>
    </source>
</evidence>
<sequence length="181" mass="20269">MTTTPHGSARVWVSHAPEDYACPFCEIVGDVTPFSQANLCAPTDLVYRDELVAVIIACDGFGDHAGHAMVIPSGHFETLYDLPDDVNAALAVMTRLVAVAMKRVWAPEGISTRQHNEPSGNQHVWHYHQHVFPRWAADDLYRQLRRRLPVDFRATKARELAASLREVLEEERRASGGIVTR</sequence>
<dbReference type="Pfam" id="PF01230">
    <property type="entry name" value="HIT"/>
    <property type="match status" value="1"/>
</dbReference>
<evidence type="ECO:0000256" key="3">
    <source>
        <dbReference type="PROSITE-ProRule" id="PRU00464"/>
    </source>
</evidence>
<dbReference type="Gene3D" id="3.30.428.10">
    <property type="entry name" value="HIT-like"/>
    <property type="match status" value="1"/>
</dbReference>